<comment type="function">
    <text evidence="1 7">Catalyzes the decarboxylation of orotidine 5'-monophosphate (OMP) to uridine 5'-monophosphate (UMP).</text>
</comment>
<evidence type="ECO:0000256" key="6">
    <source>
        <dbReference type="ARBA" id="ARBA00049157"/>
    </source>
</evidence>
<dbReference type="NCBIfam" id="TIGR01740">
    <property type="entry name" value="pyrF"/>
    <property type="match status" value="1"/>
</dbReference>
<feature type="binding site" evidence="7">
    <location>
        <begin position="57"/>
        <end position="66"/>
    </location>
    <ligand>
        <name>substrate</name>
    </ligand>
</feature>
<dbReference type="InterPro" id="IPR013785">
    <property type="entry name" value="Aldolase_TIM"/>
</dbReference>
<dbReference type="PANTHER" id="PTHR32119:SF2">
    <property type="entry name" value="OROTIDINE 5'-PHOSPHATE DECARBOXYLASE"/>
    <property type="match status" value="1"/>
</dbReference>
<dbReference type="Proteomes" id="UP000826775">
    <property type="component" value="Chromosome"/>
</dbReference>
<comment type="pathway">
    <text evidence="2 7 8">Pyrimidine metabolism; UMP biosynthesis via de novo pathway; UMP from orotate: step 2/2.</text>
</comment>
<evidence type="ECO:0000256" key="4">
    <source>
        <dbReference type="ARBA" id="ARBA00022975"/>
    </source>
</evidence>
<comment type="subunit">
    <text evidence="7">Homodimer.</text>
</comment>
<dbReference type="CDD" id="cd04725">
    <property type="entry name" value="OMP_decarboxylase_like"/>
    <property type="match status" value="1"/>
</dbReference>
<keyword evidence="4 7" id="KW-0665">Pyrimidine biosynthesis</keyword>
<sequence length="233" mass="25496">MQLCLALDLDSKRACLDLLESLRGLKLLVKVGLRAFVREGPGLIHEIHNMGFKIFLDLKLHDIPNTMASAVLECAHLGVDMLTLHASSGKPALLAVMEQIQSLKQRPKILGVTLLTSLDEAQSQSLYNAPLERHALHLAMLCFESGLDGVVCSVHESLTIKQATSPHFLTLTPGIRPNLQEVQDQKRVGSLQDAKMAKADFIVIGRPIYKSPNPKATTAQILATMESLEHANL</sequence>
<feature type="binding site" evidence="7">
    <location>
        <position position="206"/>
    </location>
    <ligand>
        <name>substrate</name>
    </ligand>
</feature>
<dbReference type="PANTHER" id="PTHR32119">
    <property type="entry name" value="OROTIDINE 5'-PHOSPHATE DECARBOXYLASE"/>
    <property type="match status" value="1"/>
</dbReference>
<evidence type="ECO:0000313" key="11">
    <source>
        <dbReference type="Proteomes" id="UP000826775"/>
    </source>
</evidence>
<name>A0ABN6HZT7_9HELI</name>
<protein>
    <recommendedName>
        <fullName evidence="7">Orotidine 5'-phosphate decarboxylase</fullName>
        <ecNumber evidence="7">4.1.1.23</ecNumber>
    </recommendedName>
    <alternativeName>
        <fullName evidence="7">OMP decarboxylase</fullName>
        <shortName evidence="7">OMPDCase</shortName>
        <shortName evidence="7">OMPdecase</shortName>
    </alternativeName>
</protein>
<dbReference type="Gene3D" id="3.20.20.70">
    <property type="entry name" value="Aldolase class I"/>
    <property type="match status" value="1"/>
</dbReference>
<proteinExistence type="inferred from homology"/>
<dbReference type="SMART" id="SM00934">
    <property type="entry name" value="OMPdecase"/>
    <property type="match status" value="1"/>
</dbReference>
<feature type="binding site" evidence="7">
    <location>
        <position position="205"/>
    </location>
    <ligand>
        <name>substrate</name>
    </ligand>
</feature>
<keyword evidence="5 7" id="KW-0456">Lyase</keyword>
<feature type="binding site" evidence="7">
    <location>
        <position position="116"/>
    </location>
    <ligand>
        <name>substrate</name>
    </ligand>
</feature>
<accession>A0ABN6HZT7</accession>
<organism evidence="10 11">
    <name type="scientific">Helicobacter gastrocanis</name>
    <dbReference type="NCBI Taxonomy" id="2849641"/>
    <lineage>
        <taxon>Bacteria</taxon>
        <taxon>Pseudomonadati</taxon>
        <taxon>Campylobacterota</taxon>
        <taxon>Epsilonproteobacteria</taxon>
        <taxon>Campylobacterales</taxon>
        <taxon>Helicobacteraceae</taxon>
        <taxon>Helicobacter</taxon>
    </lineage>
</organism>
<dbReference type="HAMAP" id="MF_01200_B">
    <property type="entry name" value="OMPdecase_type1_B"/>
    <property type="match status" value="1"/>
</dbReference>
<dbReference type="InterPro" id="IPR014732">
    <property type="entry name" value="OMPdecase"/>
</dbReference>
<reference evidence="10 11" key="1">
    <citation type="submission" date="2021-07" db="EMBL/GenBank/DDBJ databases">
        <title>Novel Helicobacter sp. Isolated from a dog.</title>
        <authorList>
            <person name="Rimbara E."/>
            <person name="Suzuki M."/>
        </authorList>
    </citation>
    <scope>NUCLEOTIDE SEQUENCE [LARGE SCALE GENOMIC DNA]</scope>
    <source>
        <strain evidence="11">NHP19-003</strain>
    </source>
</reference>
<evidence type="ECO:0000256" key="1">
    <source>
        <dbReference type="ARBA" id="ARBA00002356"/>
    </source>
</evidence>
<evidence type="ECO:0000256" key="3">
    <source>
        <dbReference type="ARBA" id="ARBA00022793"/>
    </source>
</evidence>
<evidence type="ECO:0000256" key="5">
    <source>
        <dbReference type="ARBA" id="ARBA00023239"/>
    </source>
</evidence>
<feature type="binding site" evidence="7">
    <location>
        <position position="185"/>
    </location>
    <ligand>
        <name>substrate</name>
    </ligand>
</feature>
<dbReference type="EC" id="4.1.1.23" evidence="7"/>
<evidence type="ECO:0000256" key="7">
    <source>
        <dbReference type="HAMAP-Rule" id="MF_01200"/>
    </source>
</evidence>
<evidence type="ECO:0000313" key="10">
    <source>
        <dbReference type="EMBL" id="BCZ16905.1"/>
    </source>
</evidence>
<dbReference type="InterPro" id="IPR001754">
    <property type="entry name" value="OMPdeCOase_dom"/>
</dbReference>
<dbReference type="InterPro" id="IPR047596">
    <property type="entry name" value="OMPdecase_bac"/>
</dbReference>
<dbReference type="NCBIfam" id="NF001273">
    <property type="entry name" value="PRK00230.1"/>
    <property type="match status" value="1"/>
</dbReference>
<comment type="similarity">
    <text evidence="7">Belongs to the OMP decarboxylase family. Type 1 subfamily.</text>
</comment>
<dbReference type="PROSITE" id="PS00156">
    <property type="entry name" value="OMPDECASE"/>
    <property type="match status" value="1"/>
</dbReference>
<feature type="binding site" evidence="7">
    <location>
        <position position="30"/>
    </location>
    <ligand>
        <name>substrate</name>
    </ligand>
</feature>
<feature type="active site" description="Proton donor" evidence="7">
    <location>
        <position position="59"/>
    </location>
</feature>
<evidence type="ECO:0000256" key="2">
    <source>
        <dbReference type="ARBA" id="ARBA00004861"/>
    </source>
</evidence>
<evidence type="ECO:0000256" key="8">
    <source>
        <dbReference type="RuleBase" id="RU000512"/>
    </source>
</evidence>
<dbReference type="InterPro" id="IPR011060">
    <property type="entry name" value="RibuloseP-bd_barrel"/>
</dbReference>
<dbReference type="InterPro" id="IPR018089">
    <property type="entry name" value="OMPdecase_AS"/>
</dbReference>
<comment type="catalytic activity">
    <reaction evidence="6 7 8">
        <text>orotidine 5'-phosphate + H(+) = UMP + CO2</text>
        <dbReference type="Rhea" id="RHEA:11596"/>
        <dbReference type="ChEBI" id="CHEBI:15378"/>
        <dbReference type="ChEBI" id="CHEBI:16526"/>
        <dbReference type="ChEBI" id="CHEBI:57538"/>
        <dbReference type="ChEBI" id="CHEBI:57865"/>
        <dbReference type="EC" id="4.1.1.23"/>
    </reaction>
</comment>
<keyword evidence="11" id="KW-1185">Reference proteome</keyword>
<gene>
    <name evidence="7 10" type="primary">pyrF</name>
    <name evidence="10" type="ORF">NHP190003_01870</name>
</gene>
<feature type="binding site" evidence="7">
    <location>
        <position position="8"/>
    </location>
    <ligand>
        <name>substrate</name>
    </ligand>
</feature>
<dbReference type="SUPFAM" id="SSF51366">
    <property type="entry name" value="Ribulose-phoshate binding barrel"/>
    <property type="match status" value="1"/>
</dbReference>
<dbReference type="EMBL" id="AP024814">
    <property type="protein sequence ID" value="BCZ16905.1"/>
    <property type="molecule type" value="Genomic_DNA"/>
</dbReference>
<dbReference type="Pfam" id="PF00215">
    <property type="entry name" value="OMPdecase"/>
    <property type="match status" value="1"/>
</dbReference>
<dbReference type="RefSeq" id="WP_221279801.1">
    <property type="nucleotide sequence ID" value="NZ_AP024814.1"/>
</dbReference>
<feature type="binding site" evidence="7">
    <location>
        <position position="176"/>
    </location>
    <ligand>
        <name>substrate</name>
    </ligand>
</feature>
<keyword evidence="3 7" id="KW-0210">Decarboxylase</keyword>
<feature type="domain" description="Orotidine 5'-phosphate decarboxylase" evidence="9">
    <location>
        <begin position="2"/>
        <end position="221"/>
    </location>
</feature>
<evidence type="ECO:0000259" key="9">
    <source>
        <dbReference type="SMART" id="SM00934"/>
    </source>
</evidence>